<evidence type="ECO:0000259" key="1">
    <source>
        <dbReference type="PROSITE" id="PS51184"/>
    </source>
</evidence>
<dbReference type="InterPro" id="IPR003347">
    <property type="entry name" value="JmjC_dom"/>
</dbReference>
<keyword evidence="3" id="KW-1185">Reference proteome</keyword>
<accession>A0ABQ6D860</accession>
<dbReference type="PROSITE" id="PS51184">
    <property type="entry name" value="JMJC"/>
    <property type="match status" value="1"/>
</dbReference>
<dbReference type="EMBL" id="BSPG01000040">
    <property type="protein sequence ID" value="GLS46357.1"/>
    <property type="molecule type" value="Genomic_DNA"/>
</dbReference>
<dbReference type="SUPFAM" id="SSF51197">
    <property type="entry name" value="Clavaminate synthase-like"/>
    <property type="match status" value="1"/>
</dbReference>
<dbReference type="Gene3D" id="2.60.120.650">
    <property type="entry name" value="Cupin"/>
    <property type="match status" value="1"/>
</dbReference>
<name>A0ABQ6D860_9HYPH</name>
<reference evidence="3" key="1">
    <citation type="journal article" date="2019" name="Int. J. Syst. Evol. Microbiol.">
        <title>The Global Catalogue of Microorganisms (GCM) 10K type strain sequencing project: providing services to taxonomists for standard genome sequencing and annotation.</title>
        <authorList>
            <consortium name="The Broad Institute Genomics Platform"/>
            <consortium name="The Broad Institute Genome Sequencing Center for Infectious Disease"/>
            <person name="Wu L."/>
            <person name="Ma J."/>
        </authorList>
    </citation>
    <scope>NUCLEOTIDE SEQUENCE [LARGE SCALE GENOMIC DNA]</scope>
    <source>
        <strain evidence="3">NBRC 107710</strain>
    </source>
</reference>
<gene>
    <name evidence="2" type="ORF">GCM10007884_43510</name>
</gene>
<sequence>MAGHVATNEDSMSSPAIFTDWNDTHSALWSHQPLRLQHRLHEMPVFSKPALADLIDRYPREQYGLVHMGAAGQRRFWREGEIGDMPGAGVIDAIEKGRMWLNLRNVDTVDARYREVLDAMFAELAGRVPGFEPPEYTCGILISSPSAQVYYHCDLPGQHLWQIIGRKRVYVYPSSAPFVTPRHLEDIALFDVEVDMPYAPWYDAHAQALDLAPGQMLSWPLNAPHRVENLDCLNVSMTVSFNDESIRRLTKVNLANGILRHRFGYQPKSRAITGPSYWSKLLLQKAMRNTSWVKRERSSRRMVDFRLDAEAPGEIVELKVAA</sequence>
<feature type="domain" description="JmjC" evidence="1">
    <location>
        <begin position="95"/>
        <end position="258"/>
    </location>
</feature>
<proteinExistence type="predicted"/>
<protein>
    <recommendedName>
        <fullName evidence="1">JmjC domain-containing protein</fullName>
    </recommendedName>
</protein>
<organism evidence="2 3">
    <name type="scientific">Methylobacterium brachythecii</name>
    <dbReference type="NCBI Taxonomy" id="1176177"/>
    <lineage>
        <taxon>Bacteria</taxon>
        <taxon>Pseudomonadati</taxon>
        <taxon>Pseudomonadota</taxon>
        <taxon>Alphaproteobacteria</taxon>
        <taxon>Hyphomicrobiales</taxon>
        <taxon>Methylobacteriaceae</taxon>
        <taxon>Methylobacterium</taxon>
    </lineage>
</organism>
<comment type="caution">
    <text evidence="2">The sequence shown here is derived from an EMBL/GenBank/DDBJ whole genome shotgun (WGS) entry which is preliminary data.</text>
</comment>
<evidence type="ECO:0000313" key="2">
    <source>
        <dbReference type="EMBL" id="GLS46357.1"/>
    </source>
</evidence>
<dbReference type="Proteomes" id="UP001156881">
    <property type="component" value="Unassembled WGS sequence"/>
</dbReference>
<evidence type="ECO:0000313" key="3">
    <source>
        <dbReference type="Proteomes" id="UP001156881"/>
    </source>
</evidence>